<evidence type="ECO:0000313" key="4">
    <source>
        <dbReference type="EMBL" id="KAK6543588.1"/>
    </source>
</evidence>
<dbReference type="InterPro" id="IPR035994">
    <property type="entry name" value="Nucleoside_phosphorylase_sf"/>
</dbReference>
<evidence type="ECO:0000259" key="3">
    <source>
        <dbReference type="Pfam" id="PF24883"/>
    </source>
</evidence>
<dbReference type="InterPro" id="IPR002110">
    <property type="entry name" value="Ankyrin_rpt"/>
</dbReference>
<dbReference type="PROSITE" id="PS50297">
    <property type="entry name" value="ANK_REP_REGION"/>
    <property type="match status" value="6"/>
</dbReference>
<sequence length="927" mass="103176">MEAAGLMNHFPCLVIRGICDYSDSHKNKQWQGHAALVAAVYAKDVLRLIAQSKVENEKKIAEVLSDVLDNVKEIHAGVQATSDKVSHLESERRREKIQKWLSPTDPSTNHNEALQKCHKGSGSWFLKETKFNEWKKHGSFLWLNGIPGCGKTTLSSSIINDLSSAQNPCVLYFYFDFRDGSKQKFEAMIRTLIFQLSHFDKNASNELDSLFSACKNGEKQPASEQLWKTFICMIKKAQQAPRIVLDALDECNKEERSNLLSWMKDICSHGSTPLLVTSRKEADIEQGILEFSSANSFISLESELVASDIRAYINWRLEHGIDFQRWRGDPNARKEIENVLGNKARGMFRWVACQLDALKICLNRRELKKALVSLPEGLDETYARVLRAIPETYKETAIRILQILTYSKNPLRINEAIDLIAVDTEQPPYFDPENRIRNSADIFLYCSSLVVGDHEDTNVKFPKSPKLQLAHFSVKEYLTSGRVVSDISQEFDPLCANASIAKVCLTYLLQLDIEPWSDYTMTQYHSVAYCANNWMYFARVVVDPDKTLQCLLKRFFNKAGPYTNCVSINLRSSKWVPLQASALWYGSFTGVIYMVNELLREGADVNDAGNDRFSSPLTEASSKGHTKIVELLLNRGAVINTREGDFLHALAAASTNGYIKIVELLLDRGADVKSINGSDALLKASAAGHIEIVKLLLNRGVNFDVVRSLYDNTLFIVSSRGHIKIIELLFARDIHFNSQGMDLKPFVYKASARGHTKIAELLLDRGADVNTQDGDFLNPLAVASANGYTKTVELLLDKGADVNSPYHTWFGNALTRASARGHPEVVELLLDRNADVNVKSGQCGSALIAASAEGQKEVVELLLNRGANPNIPNNTHDGNALAVASRMGFTEIVKLLLDRGADVNASGEYGSAISIASAIGYGKLFNC</sequence>
<dbReference type="Pfam" id="PF00023">
    <property type="entry name" value="Ank"/>
    <property type="match status" value="1"/>
</dbReference>
<feature type="repeat" description="ANK" evidence="2">
    <location>
        <begin position="676"/>
        <end position="708"/>
    </location>
</feature>
<dbReference type="Proteomes" id="UP001365542">
    <property type="component" value="Unassembled WGS sequence"/>
</dbReference>
<dbReference type="Gene3D" id="3.40.50.300">
    <property type="entry name" value="P-loop containing nucleotide triphosphate hydrolases"/>
    <property type="match status" value="1"/>
</dbReference>
<evidence type="ECO:0000256" key="2">
    <source>
        <dbReference type="PROSITE-ProRule" id="PRU00023"/>
    </source>
</evidence>
<feature type="repeat" description="ANK" evidence="2">
    <location>
        <begin position="742"/>
        <end position="774"/>
    </location>
</feature>
<dbReference type="PANTHER" id="PTHR10039">
    <property type="entry name" value="AMELOGENIN"/>
    <property type="match status" value="1"/>
</dbReference>
<keyword evidence="5" id="KW-1185">Reference proteome</keyword>
<dbReference type="InterPro" id="IPR036770">
    <property type="entry name" value="Ankyrin_rpt-contain_sf"/>
</dbReference>
<feature type="repeat" description="ANK" evidence="2">
    <location>
        <begin position="842"/>
        <end position="874"/>
    </location>
</feature>
<feature type="domain" description="Nephrocystin 3-like N-terminal" evidence="3">
    <location>
        <begin position="120"/>
        <end position="279"/>
    </location>
</feature>
<keyword evidence="2" id="KW-0040">ANK repeat</keyword>
<dbReference type="Pfam" id="PF12796">
    <property type="entry name" value="Ank_2"/>
    <property type="match status" value="2"/>
</dbReference>
<dbReference type="InterPro" id="IPR056884">
    <property type="entry name" value="NPHP3-like_N"/>
</dbReference>
<dbReference type="Gene3D" id="1.25.40.20">
    <property type="entry name" value="Ankyrin repeat-containing domain"/>
    <property type="match status" value="1"/>
</dbReference>
<accession>A0AAV9XUY1</accession>
<dbReference type="PROSITE" id="PS50088">
    <property type="entry name" value="ANK_REPEAT"/>
    <property type="match status" value="8"/>
</dbReference>
<feature type="repeat" description="ANK" evidence="2">
    <location>
        <begin position="876"/>
        <end position="908"/>
    </location>
</feature>
<dbReference type="Pfam" id="PF24883">
    <property type="entry name" value="NPHP3_N"/>
    <property type="match status" value="1"/>
</dbReference>
<organism evidence="4 5">
    <name type="scientific">Orbilia ellipsospora</name>
    <dbReference type="NCBI Taxonomy" id="2528407"/>
    <lineage>
        <taxon>Eukaryota</taxon>
        <taxon>Fungi</taxon>
        <taxon>Dikarya</taxon>
        <taxon>Ascomycota</taxon>
        <taxon>Pezizomycotina</taxon>
        <taxon>Orbiliomycetes</taxon>
        <taxon>Orbiliales</taxon>
        <taxon>Orbiliaceae</taxon>
        <taxon>Orbilia</taxon>
    </lineage>
</organism>
<dbReference type="GO" id="GO:0009116">
    <property type="term" value="P:nucleoside metabolic process"/>
    <property type="evidence" value="ECO:0007669"/>
    <property type="project" value="InterPro"/>
</dbReference>
<dbReference type="SUPFAM" id="SSF53167">
    <property type="entry name" value="Purine and uridine phosphorylases"/>
    <property type="match status" value="1"/>
</dbReference>
<dbReference type="InterPro" id="IPR027417">
    <property type="entry name" value="P-loop_NTPase"/>
</dbReference>
<dbReference type="EMBL" id="JAVHJO010000001">
    <property type="protein sequence ID" value="KAK6543588.1"/>
    <property type="molecule type" value="Genomic_DNA"/>
</dbReference>
<dbReference type="GO" id="GO:0003824">
    <property type="term" value="F:catalytic activity"/>
    <property type="evidence" value="ECO:0007669"/>
    <property type="project" value="InterPro"/>
</dbReference>
<dbReference type="AlphaFoldDB" id="A0AAV9XUY1"/>
<dbReference type="PANTHER" id="PTHR10039:SF16">
    <property type="entry name" value="GPI INOSITOL-DEACYLASE"/>
    <property type="match status" value="1"/>
</dbReference>
<dbReference type="SUPFAM" id="SSF52540">
    <property type="entry name" value="P-loop containing nucleoside triphosphate hydrolases"/>
    <property type="match status" value="1"/>
</dbReference>
<evidence type="ECO:0000256" key="1">
    <source>
        <dbReference type="ARBA" id="ARBA00022737"/>
    </source>
</evidence>
<feature type="repeat" description="ANK" evidence="2">
    <location>
        <begin position="645"/>
        <end position="677"/>
    </location>
</feature>
<dbReference type="SUPFAM" id="SSF48403">
    <property type="entry name" value="Ankyrin repeat"/>
    <property type="match status" value="1"/>
</dbReference>
<dbReference type="Gene3D" id="3.40.50.1580">
    <property type="entry name" value="Nucleoside phosphorylase domain"/>
    <property type="match status" value="1"/>
</dbReference>
<keyword evidence="1" id="KW-0677">Repeat</keyword>
<dbReference type="PRINTS" id="PR01415">
    <property type="entry name" value="ANKYRIN"/>
</dbReference>
<feature type="repeat" description="ANK" evidence="2">
    <location>
        <begin position="612"/>
        <end position="644"/>
    </location>
</feature>
<protein>
    <recommendedName>
        <fullName evidence="3">Nephrocystin 3-like N-terminal domain-containing protein</fullName>
    </recommendedName>
</protein>
<comment type="caution">
    <text evidence="4">The sequence shown here is derived from an EMBL/GenBank/DDBJ whole genome shotgun (WGS) entry which is preliminary data.</text>
</comment>
<feature type="repeat" description="ANK" evidence="2">
    <location>
        <begin position="812"/>
        <end position="841"/>
    </location>
</feature>
<name>A0AAV9XUY1_9PEZI</name>
<gene>
    <name evidence="4" type="ORF">TWF694_000331</name>
</gene>
<evidence type="ECO:0000313" key="5">
    <source>
        <dbReference type="Proteomes" id="UP001365542"/>
    </source>
</evidence>
<feature type="repeat" description="ANK" evidence="2">
    <location>
        <begin position="775"/>
        <end position="807"/>
    </location>
</feature>
<reference evidence="4 5" key="1">
    <citation type="submission" date="2019-10" db="EMBL/GenBank/DDBJ databases">
        <authorList>
            <person name="Palmer J.M."/>
        </authorList>
    </citation>
    <scope>NUCLEOTIDE SEQUENCE [LARGE SCALE GENOMIC DNA]</scope>
    <source>
        <strain evidence="4 5">TWF694</strain>
    </source>
</reference>
<dbReference type="Pfam" id="PF13637">
    <property type="entry name" value="Ank_4"/>
    <property type="match status" value="1"/>
</dbReference>
<proteinExistence type="predicted"/>
<dbReference type="SMART" id="SM00248">
    <property type="entry name" value="ANK"/>
    <property type="match status" value="10"/>
</dbReference>